<evidence type="ECO:0000256" key="1">
    <source>
        <dbReference type="SAM" id="MobiDB-lite"/>
    </source>
</evidence>
<keyword evidence="2" id="KW-1133">Transmembrane helix</keyword>
<dbReference type="EMBL" id="CACRTV010000057">
    <property type="protein sequence ID" value="VYU48525.1"/>
    <property type="molecule type" value="Genomic_DNA"/>
</dbReference>
<proteinExistence type="predicted"/>
<sequence>MDNLFVGDTNGRRKKSNDTQQQEEKKPKQKSFFSKALSIIMAMLLLPLSFMMMYWIVTRGIPTKIKTLEMTTYNYIEDTNTVAVLNDKGQVVELPIGNPFENDVPKVGEDIKITVVEFKSFKGNKSQWIYSLKSLN</sequence>
<protein>
    <submittedName>
        <fullName evidence="3">Uncharacterized protein</fullName>
    </submittedName>
</protein>
<reference evidence="3" key="1">
    <citation type="submission" date="2019-11" db="EMBL/GenBank/DDBJ databases">
        <authorList>
            <person name="Feng L."/>
        </authorList>
    </citation>
    <scope>NUCLEOTIDE SEQUENCE</scope>
    <source>
        <strain evidence="3">CParaputrificumLFYP93</strain>
    </source>
</reference>
<evidence type="ECO:0000313" key="3">
    <source>
        <dbReference type="EMBL" id="VYU48525.1"/>
    </source>
</evidence>
<dbReference type="AlphaFoldDB" id="A0A6N3F931"/>
<feature type="region of interest" description="Disordered" evidence="1">
    <location>
        <begin position="1"/>
        <end position="28"/>
    </location>
</feature>
<organism evidence="3">
    <name type="scientific">Clostridium paraputrificum</name>
    <dbReference type="NCBI Taxonomy" id="29363"/>
    <lineage>
        <taxon>Bacteria</taxon>
        <taxon>Bacillati</taxon>
        <taxon>Bacillota</taxon>
        <taxon>Clostridia</taxon>
        <taxon>Eubacteriales</taxon>
        <taxon>Clostridiaceae</taxon>
        <taxon>Clostridium</taxon>
    </lineage>
</organism>
<name>A0A6N3F931_9CLOT</name>
<dbReference type="RefSeq" id="WP_156561809.1">
    <property type="nucleotide sequence ID" value="NZ_CACRTV010000057.1"/>
</dbReference>
<feature type="transmembrane region" description="Helical" evidence="2">
    <location>
        <begin position="36"/>
        <end position="57"/>
    </location>
</feature>
<gene>
    <name evidence="3" type="ORF">CPLFYP93_02445</name>
</gene>
<accession>A0A6N3F931</accession>
<evidence type="ECO:0000256" key="2">
    <source>
        <dbReference type="SAM" id="Phobius"/>
    </source>
</evidence>
<keyword evidence="2" id="KW-0812">Transmembrane</keyword>
<keyword evidence="2" id="KW-0472">Membrane</keyword>